<dbReference type="Proteomes" id="UP000563151">
    <property type="component" value="Unassembled WGS sequence"/>
</dbReference>
<dbReference type="SMART" id="SM00028">
    <property type="entry name" value="TPR"/>
    <property type="match status" value="15"/>
</dbReference>
<evidence type="ECO:0000256" key="4">
    <source>
        <dbReference type="PROSITE-ProRule" id="PRU00339"/>
    </source>
</evidence>
<dbReference type="GO" id="GO:0006260">
    <property type="term" value="P:DNA replication"/>
    <property type="evidence" value="ECO:0007669"/>
    <property type="project" value="UniProtKB-KW"/>
</dbReference>
<dbReference type="SUPFAM" id="SSF48452">
    <property type="entry name" value="TPR-like"/>
    <property type="match status" value="2"/>
</dbReference>
<name>A0A923ECP5_CLOTT</name>
<dbReference type="SMART" id="SM00271">
    <property type="entry name" value="DnaJ"/>
    <property type="match status" value="1"/>
</dbReference>
<accession>A0A923ECP5</accession>
<comment type="caution">
    <text evidence="6">The sequence shown here is derived from an EMBL/GenBank/DDBJ whole genome shotgun (WGS) entry which is preliminary data.</text>
</comment>
<organism evidence="6 7">
    <name type="scientific">Clostridium tetanomorphum</name>
    <dbReference type="NCBI Taxonomy" id="1553"/>
    <lineage>
        <taxon>Bacteria</taxon>
        <taxon>Bacillati</taxon>
        <taxon>Bacillota</taxon>
        <taxon>Clostridia</taxon>
        <taxon>Eubacteriales</taxon>
        <taxon>Clostridiaceae</taxon>
        <taxon>Clostridium</taxon>
    </lineage>
</organism>
<dbReference type="RefSeq" id="WP_035148105.1">
    <property type="nucleotide sequence ID" value="NZ_JAAZWO010000016.1"/>
</dbReference>
<dbReference type="SUPFAM" id="SSF46565">
    <property type="entry name" value="Chaperone J-domain"/>
    <property type="match status" value="1"/>
</dbReference>
<dbReference type="EMBL" id="JAAZWO010000016">
    <property type="protein sequence ID" value="MBC2398654.1"/>
    <property type="molecule type" value="Genomic_DNA"/>
</dbReference>
<feature type="repeat" description="TPR" evidence="4">
    <location>
        <begin position="685"/>
        <end position="718"/>
    </location>
</feature>
<evidence type="ECO:0000256" key="3">
    <source>
        <dbReference type="ARBA" id="ARBA00022803"/>
    </source>
</evidence>
<feature type="repeat" description="TPR" evidence="4">
    <location>
        <begin position="248"/>
        <end position="281"/>
    </location>
</feature>
<evidence type="ECO:0000259" key="5">
    <source>
        <dbReference type="PROSITE" id="PS50076"/>
    </source>
</evidence>
<dbReference type="Pfam" id="PF13181">
    <property type="entry name" value="TPR_8"/>
    <property type="match status" value="6"/>
</dbReference>
<feature type="repeat" description="TPR" evidence="4">
    <location>
        <begin position="412"/>
        <end position="445"/>
    </location>
</feature>
<reference evidence="6 7" key="1">
    <citation type="submission" date="2020-04" db="EMBL/GenBank/DDBJ databases">
        <title>Genomic insights into acetone-butanol-ethanol (ABE) fermentation by sequencing solventogenic clostridia strains.</title>
        <authorList>
            <person name="Brown S."/>
        </authorList>
    </citation>
    <scope>NUCLEOTIDE SEQUENCE [LARGE SCALE GENOMIC DNA]</scope>
    <source>
        <strain evidence="6 7">DJ011</strain>
    </source>
</reference>
<keyword evidence="7" id="KW-1185">Reference proteome</keyword>
<dbReference type="InterPro" id="IPR051685">
    <property type="entry name" value="Ycf3/AcsC/BcsC/TPR_MFPF"/>
</dbReference>
<dbReference type="Pfam" id="PF12895">
    <property type="entry name" value="ANAPC3"/>
    <property type="match status" value="2"/>
</dbReference>
<sequence>MDCFEILNINETKDTKEIRRAYSKLLTKYSPEVDPEGFQRLRGAYEEALLKAKEDESLSKKQLSPLDKFMKEFEEIYKCFQKRVDSQCWTELLEKDICYNIDTSGKVSDRILRFIMEYYNFPHEIWQLFDSYFSWSVKKDKLYNDFPKNFIDFVIYKINNKSTFRYKYLRECKGDDGDKFITEYNKIYNAIEDFDLYTANNSIKVAEKFCPTHPDLLILIGRYLTINGKMEEAIKLFTDIISNDKEDLDAYFYRGDLYYRIGNLKEAYNDYKMVLHIKPDFFGALYGLGKCCIILQKYEEAIEHLEKLCELVQYRQDIKIILNSTYNFYTDSLLEAIEEDTTNNNLKYKLAEIYFKTNKTEESYNILSELMQSTNVTSEIYSLFCQVLRDLKNIELAYSTVCKAVDLFNDDYKLNFLKADILDELGKYEEAIEQYDKILTLKEEEASVHNNKSYIYNILNRHNEALECAHRAISIDSNMAHAYKNKAAALLELGLYENCLEACEQALNIYQYLTEVYIIKMKAFINIKLYDEALRVYDNASDLGLRDSKLYYEKAIVLIILDRFEEAINYCDRAMEIEPNNSDFIYRKGLCYYYKEDYGQAIEWFDNAIKLNSSYGGSYYYKTLSLMYSSMEKQALDVIDEAINLNIEHPDSFYDLKGLIMRKENNYEEAVVQYRKAISYEPAVGQYYYLLADSLSELGKFEEAIEYFKKAIDIDPNQEDWYVDMSYSLYNLNKYNECIKYCNKAIDINDECVIAHQNKGWAFFKLGNIKKAEEECTTALKLDGNNSGVLLLKLRILQYKKLYQDALIVCDRMLELDEDDEKVKGIRQDLLKEINKSKSEKKGFFGSLFK</sequence>
<dbReference type="PANTHER" id="PTHR44943">
    <property type="entry name" value="CELLULOSE SYNTHASE OPERON PROTEIN C"/>
    <property type="match status" value="1"/>
</dbReference>
<keyword evidence="1" id="KW-0235">DNA replication</keyword>
<keyword evidence="2" id="KW-0677">Repeat</keyword>
<dbReference type="InterPro" id="IPR011990">
    <property type="entry name" value="TPR-like_helical_dom_sf"/>
</dbReference>
<dbReference type="PROSITE" id="PS50076">
    <property type="entry name" value="DNAJ_2"/>
    <property type="match status" value="1"/>
</dbReference>
<keyword evidence="3 4" id="KW-0802">TPR repeat</keyword>
<dbReference type="PROSITE" id="PS50005">
    <property type="entry name" value="TPR"/>
    <property type="match status" value="6"/>
</dbReference>
<dbReference type="Gene3D" id="1.10.287.110">
    <property type="entry name" value="DnaJ domain"/>
    <property type="match status" value="1"/>
</dbReference>
<dbReference type="InterPro" id="IPR001623">
    <property type="entry name" value="DnaJ_domain"/>
</dbReference>
<evidence type="ECO:0000313" key="7">
    <source>
        <dbReference type="Proteomes" id="UP000563151"/>
    </source>
</evidence>
<feature type="domain" description="J" evidence="5">
    <location>
        <begin position="2"/>
        <end position="70"/>
    </location>
</feature>
<dbReference type="InterPro" id="IPR036869">
    <property type="entry name" value="J_dom_sf"/>
</dbReference>
<dbReference type="PANTHER" id="PTHR44943:SF4">
    <property type="entry name" value="TPR REPEAT-CONTAINING PROTEIN MJ0798"/>
    <property type="match status" value="1"/>
</dbReference>
<proteinExistence type="predicted"/>
<feature type="repeat" description="TPR" evidence="4">
    <location>
        <begin position="651"/>
        <end position="684"/>
    </location>
</feature>
<dbReference type="Gene3D" id="1.25.40.10">
    <property type="entry name" value="Tetratricopeptide repeat domain"/>
    <property type="match status" value="4"/>
</dbReference>
<dbReference type="AlphaFoldDB" id="A0A923ECP5"/>
<evidence type="ECO:0000313" key="6">
    <source>
        <dbReference type="EMBL" id="MBC2398654.1"/>
    </source>
</evidence>
<evidence type="ECO:0000256" key="2">
    <source>
        <dbReference type="ARBA" id="ARBA00022737"/>
    </source>
</evidence>
<dbReference type="InterPro" id="IPR019734">
    <property type="entry name" value="TPR_rpt"/>
</dbReference>
<feature type="repeat" description="TPR" evidence="4">
    <location>
        <begin position="582"/>
        <end position="615"/>
    </location>
</feature>
<gene>
    <name evidence="6" type="ORF">HGG79_12850</name>
</gene>
<dbReference type="PROSITE" id="PS50293">
    <property type="entry name" value="TPR_REGION"/>
    <property type="match status" value="2"/>
</dbReference>
<evidence type="ECO:0000256" key="1">
    <source>
        <dbReference type="ARBA" id="ARBA00022705"/>
    </source>
</evidence>
<feature type="repeat" description="TPR" evidence="4">
    <location>
        <begin position="548"/>
        <end position="581"/>
    </location>
</feature>
<protein>
    <submittedName>
        <fullName evidence="6">Tetratricopeptide repeat protein</fullName>
    </submittedName>
</protein>
<dbReference type="CDD" id="cd06257">
    <property type="entry name" value="DnaJ"/>
    <property type="match status" value="1"/>
</dbReference>